<reference evidence="1" key="1">
    <citation type="submission" date="2021-01" db="EMBL/GenBank/DDBJ databases">
        <title>Phytophthora aleatoria, a newly-described species from Pinus radiata is distinct from Phytophthora cactorum isolates based on comparative genomics.</title>
        <authorList>
            <person name="Mcdougal R."/>
            <person name="Panda P."/>
            <person name="Williams N."/>
            <person name="Studholme D.J."/>
        </authorList>
    </citation>
    <scope>NUCLEOTIDE SEQUENCE</scope>
    <source>
        <strain evidence="1">NZFS 4037</strain>
    </source>
</reference>
<dbReference type="Proteomes" id="UP000709295">
    <property type="component" value="Unassembled WGS sequence"/>
</dbReference>
<proteinExistence type="predicted"/>
<sequence length="191" mass="21068">MDPACSSRSSAPSGAMAFEPSQQQLTLTFSSAAGVTTCPNSQGVTAQDVRDAYVSSKTQRAYKGSIPVIARWIRSSKGEEASRYFSAEGEIDIVQFLARDFEEVLMEQRKSVTVATLSGYRRAIKDLYRRREVALPAAYEKGMAIYISGLKRRQASRLQSGSKKDPLPFSRYQTLGRATLTHHDGAFARLS</sequence>
<keyword evidence="2" id="KW-1185">Reference proteome</keyword>
<name>A0A8J5MCZ9_9STRA</name>
<evidence type="ECO:0000313" key="2">
    <source>
        <dbReference type="Proteomes" id="UP000709295"/>
    </source>
</evidence>
<dbReference type="AlphaFoldDB" id="A0A8J5MCZ9"/>
<dbReference type="EMBL" id="JAENGY010001652">
    <property type="protein sequence ID" value="KAG6947828.1"/>
    <property type="molecule type" value="Genomic_DNA"/>
</dbReference>
<evidence type="ECO:0000313" key="1">
    <source>
        <dbReference type="EMBL" id="KAG6947828.1"/>
    </source>
</evidence>
<comment type="caution">
    <text evidence="1">The sequence shown here is derived from an EMBL/GenBank/DDBJ whole genome shotgun (WGS) entry which is preliminary data.</text>
</comment>
<accession>A0A8J5MCZ9</accession>
<organism evidence="1 2">
    <name type="scientific">Phytophthora aleatoria</name>
    <dbReference type="NCBI Taxonomy" id="2496075"/>
    <lineage>
        <taxon>Eukaryota</taxon>
        <taxon>Sar</taxon>
        <taxon>Stramenopiles</taxon>
        <taxon>Oomycota</taxon>
        <taxon>Peronosporomycetes</taxon>
        <taxon>Peronosporales</taxon>
        <taxon>Peronosporaceae</taxon>
        <taxon>Phytophthora</taxon>
    </lineage>
</organism>
<protein>
    <recommendedName>
        <fullName evidence="3">Core-binding (CB) domain-containing protein</fullName>
    </recommendedName>
</protein>
<gene>
    <name evidence="1" type="ORF">JG688_00015376</name>
</gene>
<evidence type="ECO:0008006" key="3">
    <source>
        <dbReference type="Google" id="ProtNLM"/>
    </source>
</evidence>